<organism evidence="2 3">
    <name type="scientific">Mucuna pruriens</name>
    <name type="common">Velvet bean</name>
    <name type="synonym">Dolichos pruriens</name>
    <dbReference type="NCBI Taxonomy" id="157652"/>
    <lineage>
        <taxon>Eukaryota</taxon>
        <taxon>Viridiplantae</taxon>
        <taxon>Streptophyta</taxon>
        <taxon>Embryophyta</taxon>
        <taxon>Tracheophyta</taxon>
        <taxon>Spermatophyta</taxon>
        <taxon>Magnoliopsida</taxon>
        <taxon>eudicotyledons</taxon>
        <taxon>Gunneridae</taxon>
        <taxon>Pentapetalae</taxon>
        <taxon>rosids</taxon>
        <taxon>fabids</taxon>
        <taxon>Fabales</taxon>
        <taxon>Fabaceae</taxon>
        <taxon>Papilionoideae</taxon>
        <taxon>50 kb inversion clade</taxon>
        <taxon>NPAAA clade</taxon>
        <taxon>indigoferoid/millettioid clade</taxon>
        <taxon>Phaseoleae</taxon>
        <taxon>Mucuna</taxon>
    </lineage>
</organism>
<feature type="region of interest" description="Disordered" evidence="1">
    <location>
        <begin position="23"/>
        <end position="57"/>
    </location>
</feature>
<sequence>MTKLAKKENFSCKNWRSCAWKHMKTPGSTRKSSNIDGGRGGKHFADRTGPPKKHTLKKFPHPFMFICIEDNASIKFGRGGSARLSPPLEAQVESLSAKPRLGPCREPNQRRPIRLLTHSGGSEPQFLASRGEPSPSSMAIVVEDGTTESRPC</sequence>
<protein>
    <submittedName>
        <fullName evidence="2">Uncharacterized protein</fullName>
    </submittedName>
</protein>
<feature type="region of interest" description="Disordered" evidence="1">
    <location>
        <begin position="115"/>
        <end position="152"/>
    </location>
</feature>
<dbReference type="AlphaFoldDB" id="A0A371FQV8"/>
<keyword evidence="3" id="KW-1185">Reference proteome</keyword>
<evidence type="ECO:0000313" key="2">
    <source>
        <dbReference type="EMBL" id="RDX80724.1"/>
    </source>
</evidence>
<evidence type="ECO:0000256" key="1">
    <source>
        <dbReference type="SAM" id="MobiDB-lite"/>
    </source>
</evidence>
<comment type="caution">
    <text evidence="2">The sequence shown here is derived from an EMBL/GenBank/DDBJ whole genome shotgun (WGS) entry which is preliminary data.</text>
</comment>
<proteinExistence type="predicted"/>
<dbReference type="Proteomes" id="UP000257109">
    <property type="component" value="Unassembled WGS sequence"/>
</dbReference>
<feature type="non-terminal residue" evidence="2">
    <location>
        <position position="1"/>
    </location>
</feature>
<evidence type="ECO:0000313" key="3">
    <source>
        <dbReference type="Proteomes" id="UP000257109"/>
    </source>
</evidence>
<name>A0A371FQV8_MUCPR</name>
<dbReference type="EMBL" id="QJKJ01008130">
    <property type="protein sequence ID" value="RDX80724.1"/>
    <property type="molecule type" value="Genomic_DNA"/>
</dbReference>
<accession>A0A371FQV8</accession>
<gene>
    <name evidence="2" type="ORF">CR513_38698</name>
</gene>
<reference evidence="2" key="1">
    <citation type="submission" date="2018-05" db="EMBL/GenBank/DDBJ databases">
        <title>Draft genome of Mucuna pruriens seed.</title>
        <authorList>
            <person name="Nnadi N.E."/>
            <person name="Vos R."/>
            <person name="Hasami M.H."/>
            <person name="Devisetty U.K."/>
            <person name="Aguiy J.C."/>
        </authorList>
    </citation>
    <scope>NUCLEOTIDE SEQUENCE [LARGE SCALE GENOMIC DNA]</scope>
    <source>
        <strain evidence="2">JCA_2017</strain>
    </source>
</reference>
<feature type="non-terminal residue" evidence="2">
    <location>
        <position position="152"/>
    </location>
</feature>
<feature type="compositionally biased region" description="Polar residues" evidence="1">
    <location>
        <begin position="26"/>
        <end position="35"/>
    </location>
</feature>